<gene>
    <name evidence="2" type="ordered locus">Caci_5626</name>
</gene>
<keyword evidence="1" id="KW-1133">Transmembrane helix</keyword>
<dbReference type="InParanoid" id="C7QC37"/>
<dbReference type="HOGENOM" id="CLU_1701067_0_0_11"/>
<dbReference type="Proteomes" id="UP000000851">
    <property type="component" value="Chromosome"/>
</dbReference>
<dbReference type="KEGG" id="cai:Caci_5626"/>
<proteinExistence type="predicted"/>
<sequence length="154" mass="16161">MARVLSVPARVVSAICFPVLLPLWLAWSRLRTRGERRGVVWSAEALHAAAHEIALLVWPPVAAAGAWALYWASGWGPGGIGGDVRGAVLGWLAAGVVVLAVHGARHGEVPDEGPEPAVPAHPLRHLAGYGALFSLYLLVAMILVVVPVALILSI</sequence>
<organism evidence="2 3">
    <name type="scientific">Catenulispora acidiphila (strain DSM 44928 / JCM 14897 / NBRC 102108 / NRRL B-24433 / ID139908)</name>
    <dbReference type="NCBI Taxonomy" id="479433"/>
    <lineage>
        <taxon>Bacteria</taxon>
        <taxon>Bacillati</taxon>
        <taxon>Actinomycetota</taxon>
        <taxon>Actinomycetes</taxon>
        <taxon>Catenulisporales</taxon>
        <taxon>Catenulisporaceae</taxon>
        <taxon>Catenulispora</taxon>
    </lineage>
</organism>
<keyword evidence="1" id="KW-0812">Transmembrane</keyword>
<evidence type="ECO:0000313" key="2">
    <source>
        <dbReference type="EMBL" id="ACU74485.1"/>
    </source>
</evidence>
<evidence type="ECO:0000313" key="3">
    <source>
        <dbReference type="Proteomes" id="UP000000851"/>
    </source>
</evidence>
<protein>
    <submittedName>
        <fullName evidence="2">Uncharacterized protein</fullName>
    </submittedName>
</protein>
<accession>C7QC37</accession>
<feature type="transmembrane region" description="Helical" evidence="1">
    <location>
        <begin position="7"/>
        <end position="27"/>
    </location>
</feature>
<dbReference type="EMBL" id="CP001700">
    <property type="protein sequence ID" value="ACU74485.1"/>
    <property type="molecule type" value="Genomic_DNA"/>
</dbReference>
<feature type="transmembrane region" description="Helical" evidence="1">
    <location>
        <begin position="126"/>
        <end position="152"/>
    </location>
</feature>
<dbReference type="AlphaFoldDB" id="C7QC37"/>
<keyword evidence="3" id="KW-1185">Reference proteome</keyword>
<reference evidence="2 3" key="1">
    <citation type="journal article" date="2009" name="Stand. Genomic Sci.">
        <title>Complete genome sequence of Catenulispora acidiphila type strain (ID 139908).</title>
        <authorList>
            <person name="Copeland A."/>
            <person name="Lapidus A."/>
            <person name="Glavina Del Rio T."/>
            <person name="Nolan M."/>
            <person name="Lucas S."/>
            <person name="Chen F."/>
            <person name="Tice H."/>
            <person name="Cheng J.F."/>
            <person name="Bruce D."/>
            <person name="Goodwin L."/>
            <person name="Pitluck S."/>
            <person name="Mikhailova N."/>
            <person name="Pati A."/>
            <person name="Ivanova N."/>
            <person name="Mavromatis K."/>
            <person name="Chen A."/>
            <person name="Palaniappan K."/>
            <person name="Chain P."/>
            <person name="Land M."/>
            <person name="Hauser L."/>
            <person name="Chang Y.J."/>
            <person name="Jeffries C.D."/>
            <person name="Chertkov O."/>
            <person name="Brettin T."/>
            <person name="Detter J.C."/>
            <person name="Han C."/>
            <person name="Ali Z."/>
            <person name="Tindall B.J."/>
            <person name="Goker M."/>
            <person name="Bristow J."/>
            <person name="Eisen J.A."/>
            <person name="Markowitz V."/>
            <person name="Hugenholtz P."/>
            <person name="Kyrpides N.C."/>
            <person name="Klenk H.P."/>
        </authorList>
    </citation>
    <scope>NUCLEOTIDE SEQUENCE [LARGE SCALE GENOMIC DNA]</scope>
    <source>
        <strain evidence="3">DSM 44928 / JCM 14897 / NBRC 102108 / NRRL B-24433 / ID139908</strain>
    </source>
</reference>
<keyword evidence="1" id="KW-0472">Membrane</keyword>
<dbReference type="RefSeq" id="WP_015794214.1">
    <property type="nucleotide sequence ID" value="NC_013131.1"/>
</dbReference>
<feature type="transmembrane region" description="Helical" evidence="1">
    <location>
        <begin position="53"/>
        <end position="72"/>
    </location>
</feature>
<dbReference type="STRING" id="479433.Caci_5626"/>
<name>C7QC37_CATAD</name>
<evidence type="ECO:0000256" key="1">
    <source>
        <dbReference type="SAM" id="Phobius"/>
    </source>
</evidence>